<dbReference type="EMBL" id="JAZHXI010000012">
    <property type="protein sequence ID" value="KAL2065865.1"/>
    <property type="molecule type" value="Genomic_DNA"/>
</dbReference>
<evidence type="ECO:0000313" key="2">
    <source>
        <dbReference type="Proteomes" id="UP001595075"/>
    </source>
</evidence>
<evidence type="ECO:0000313" key="1">
    <source>
        <dbReference type="EMBL" id="KAL2065865.1"/>
    </source>
</evidence>
<sequence>MKTFAMRDTFPARLARDESYAIKGMTLSVSTGYLLLPRSLAFFLVLTRCTLLYGLYVEGGYAYNGEYMDEAHDVEWITSAFVLRCPVPARMQELMLAVGLPKDIELEEAMGPGAHQIAQPGTSWGQHRDVIEKYIYASLQIKAQLLEARSRTFLRDS</sequence>
<protein>
    <submittedName>
        <fullName evidence="1">Uncharacterized protein</fullName>
    </submittedName>
</protein>
<reference evidence="1 2" key="1">
    <citation type="journal article" date="2024" name="Commun. Biol.">
        <title>Comparative genomic analysis of thermophilic fungi reveals convergent evolutionary adaptations and gene losses.</title>
        <authorList>
            <person name="Steindorff A.S."/>
            <person name="Aguilar-Pontes M.V."/>
            <person name="Robinson A.J."/>
            <person name="Andreopoulos B."/>
            <person name="LaButti K."/>
            <person name="Kuo A."/>
            <person name="Mondo S."/>
            <person name="Riley R."/>
            <person name="Otillar R."/>
            <person name="Haridas S."/>
            <person name="Lipzen A."/>
            <person name="Grimwood J."/>
            <person name="Schmutz J."/>
            <person name="Clum A."/>
            <person name="Reid I.D."/>
            <person name="Moisan M.C."/>
            <person name="Butler G."/>
            <person name="Nguyen T.T.M."/>
            <person name="Dewar K."/>
            <person name="Conant G."/>
            <person name="Drula E."/>
            <person name="Henrissat B."/>
            <person name="Hansel C."/>
            <person name="Singer S."/>
            <person name="Hutchinson M.I."/>
            <person name="de Vries R.P."/>
            <person name="Natvig D.O."/>
            <person name="Powell A.J."/>
            <person name="Tsang A."/>
            <person name="Grigoriev I.V."/>
        </authorList>
    </citation>
    <scope>NUCLEOTIDE SEQUENCE [LARGE SCALE GENOMIC DNA]</scope>
    <source>
        <strain evidence="1 2">CBS 494.80</strain>
    </source>
</reference>
<accession>A0ABR4C7F4</accession>
<name>A0ABR4C7F4_9HELO</name>
<keyword evidence="2" id="KW-1185">Reference proteome</keyword>
<organism evidence="1 2">
    <name type="scientific">Oculimacula yallundae</name>
    <dbReference type="NCBI Taxonomy" id="86028"/>
    <lineage>
        <taxon>Eukaryota</taxon>
        <taxon>Fungi</taxon>
        <taxon>Dikarya</taxon>
        <taxon>Ascomycota</taxon>
        <taxon>Pezizomycotina</taxon>
        <taxon>Leotiomycetes</taxon>
        <taxon>Helotiales</taxon>
        <taxon>Ploettnerulaceae</taxon>
        <taxon>Oculimacula</taxon>
    </lineage>
</organism>
<dbReference type="Proteomes" id="UP001595075">
    <property type="component" value="Unassembled WGS sequence"/>
</dbReference>
<gene>
    <name evidence="1" type="ORF">VTL71DRAFT_3535</name>
</gene>
<proteinExistence type="predicted"/>
<comment type="caution">
    <text evidence="1">The sequence shown here is derived from an EMBL/GenBank/DDBJ whole genome shotgun (WGS) entry which is preliminary data.</text>
</comment>